<feature type="domain" description="Putative auto-transporter adhesin head GIN" evidence="2">
    <location>
        <begin position="124"/>
        <end position="192"/>
    </location>
</feature>
<gene>
    <name evidence="3" type="ORF">I602_1124</name>
    <name evidence="4" type="ORF">SAMN05444353_0651</name>
</gene>
<evidence type="ECO:0000256" key="1">
    <source>
        <dbReference type="SAM" id="SignalP"/>
    </source>
</evidence>
<reference evidence="3 5" key="1">
    <citation type="submission" date="2015-07" db="EMBL/GenBank/DDBJ databases">
        <title>Genome of Polaribacter dokdonenesis DSW-5, isolated from seawater off Dokdo in Korea.</title>
        <authorList>
            <person name="Yoon K."/>
            <person name="Song J.Y."/>
            <person name="Kim J.F."/>
        </authorList>
    </citation>
    <scope>NUCLEOTIDE SEQUENCE [LARGE SCALE GENOMIC DNA]</scope>
    <source>
        <strain evidence="3 5">DSW-5</strain>
    </source>
</reference>
<dbReference type="OrthoDB" id="1199610at2"/>
<dbReference type="Pfam" id="PF10988">
    <property type="entry name" value="DUF2807"/>
    <property type="match status" value="2"/>
</dbReference>
<comment type="caution">
    <text evidence="3">The sequence shown here is derived from an EMBL/GenBank/DDBJ whole genome shotgun (WGS) entry which is preliminary data.</text>
</comment>
<dbReference type="PATRIC" id="fig|1300348.6.peg.1124"/>
<organism evidence="3 5">
    <name type="scientific">Polaribacter dokdonensis DSW-5</name>
    <dbReference type="NCBI Taxonomy" id="1300348"/>
    <lineage>
        <taxon>Bacteria</taxon>
        <taxon>Pseudomonadati</taxon>
        <taxon>Bacteroidota</taxon>
        <taxon>Flavobacteriia</taxon>
        <taxon>Flavobacteriales</taxon>
        <taxon>Flavobacteriaceae</taxon>
    </lineage>
</organism>
<feature type="signal peptide" evidence="1">
    <location>
        <begin position="1"/>
        <end position="17"/>
    </location>
</feature>
<dbReference type="STRING" id="1300348.I602_1124"/>
<dbReference type="Gene3D" id="2.160.20.120">
    <property type="match status" value="1"/>
</dbReference>
<dbReference type="Proteomes" id="UP000183071">
    <property type="component" value="Unassembled WGS sequence"/>
</dbReference>
<dbReference type="EMBL" id="FNUE01000001">
    <property type="protein sequence ID" value="SEE08451.1"/>
    <property type="molecule type" value="Genomic_DNA"/>
</dbReference>
<sequence>MKKLLILLILTSSTLIAQVKGNKTIETKTYNITNLKELKVNLYAKITVDQSLSESMQISADSNLFDKIDTEIVDGKLNLNQLEWIQPSQKIVIKIGAPKLERLETGTHETLYLNNVNADYLNIMALVGKVIASGKVKQFNVGVELGEVDASKLISEKVRANIWGRGKAIVYAKDEIYSIVKNDGRLVLANTPKSLKGDTKKAIAKTKKSMSKNLTWISFKIKNNSWNRNNFVVVGPKKDGSSFSYGFPMMPGLTRKEKWSVGTKVYKVNRIGLRKLLVEIKADDKDKTVKLFQ</sequence>
<proteinExistence type="predicted"/>
<dbReference type="InterPro" id="IPR021255">
    <property type="entry name" value="DUF2807"/>
</dbReference>
<evidence type="ECO:0000259" key="2">
    <source>
        <dbReference type="Pfam" id="PF10988"/>
    </source>
</evidence>
<accession>A0A0N0CFB7</accession>
<evidence type="ECO:0000313" key="3">
    <source>
        <dbReference type="EMBL" id="KOY51564.1"/>
    </source>
</evidence>
<protein>
    <submittedName>
        <fullName evidence="4">Auto-transporter adhesin, head GIN domain</fullName>
    </submittedName>
</protein>
<feature type="domain" description="Putative auto-transporter adhesin head GIN" evidence="2">
    <location>
        <begin position="36"/>
        <end position="123"/>
    </location>
</feature>
<name>A0A0N0CFB7_9FLAO</name>
<dbReference type="Proteomes" id="UP000037716">
    <property type="component" value="Unassembled WGS sequence"/>
</dbReference>
<dbReference type="RefSeq" id="WP_053973733.1">
    <property type="nucleotide sequence ID" value="NZ_FNUE01000001.1"/>
</dbReference>
<evidence type="ECO:0000313" key="6">
    <source>
        <dbReference type="Proteomes" id="UP000183071"/>
    </source>
</evidence>
<dbReference type="AlphaFoldDB" id="A0A0N0CFB7"/>
<keyword evidence="1" id="KW-0732">Signal</keyword>
<reference evidence="4 6" key="2">
    <citation type="submission" date="2016-10" db="EMBL/GenBank/DDBJ databases">
        <authorList>
            <person name="Varghese N."/>
            <person name="Submissions S."/>
        </authorList>
    </citation>
    <scope>NUCLEOTIDE SEQUENCE [LARGE SCALE GENOMIC DNA]</scope>
    <source>
        <strain evidence="4 6">DSW-5</strain>
    </source>
</reference>
<keyword evidence="6" id="KW-1185">Reference proteome</keyword>
<evidence type="ECO:0000313" key="5">
    <source>
        <dbReference type="Proteomes" id="UP000037716"/>
    </source>
</evidence>
<feature type="chain" id="PRO_5005845919" evidence="1">
    <location>
        <begin position="18"/>
        <end position="293"/>
    </location>
</feature>
<dbReference type="EMBL" id="LGBR01000001">
    <property type="protein sequence ID" value="KOY51564.1"/>
    <property type="molecule type" value="Genomic_DNA"/>
</dbReference>
<evidence type="ECO:0000313" key="4">
    <source>
        <dbReference type="EMBL" id="SEE08451.1"/>
    </source>
</evidence>